<sequence length="164" mass="18560">MKKSSKKFPKISGIGPFFELDGRRQRAVIAMIEEDLTDEELGKIVDRTARTVRNWKNDDLIIAAKEQYIKITAKRKYVPDAMKRLYYLMINAKSEMVQLQSAITILKMSGMMSDNSTPELDNAKVRKADAEADIARWKADELTGKNKADDSTVLVDDIGDAEDE</sequence>
<name>A0A9Q9MTV7_9LACO</name>
<dbReference type="RefSeq" id="WP_260905000.1">
    <property type="nucleotide sequence ID" value="NZ_CP104396.1"/>
</dbReference>
<evidence type="ECO:0000313" key="2">
    <source>
        <dbReference type="Proteomes" id="UP001058429"/>
    </source>
</evidence>
<protein>
    <submittedName>
        <fullName evidence="1">Helix-turn-helix domain-containing protein</fullName>
    </submittedName>
</protein>
<dbReference type="Proteomes" id="UP001058429">
    <property type="component" value="Chromosome"/>
</dbReference>
<reference evidence="1" key="1">
    <citation type="submission" date="2022-09" db="EMBL/GenBank/DDBJ databases">
        <title>Complete genome of Ligilactobacillus agilis AM_LB6, isolated from chicken feces.</title>
        <authorList>
            <person name="den Bakker H.C."/>
            <person name="Mann A."/>
        </authorList>
    </citation>
    <scope>NUCLEOTIDE SEQUENCE</scope>
    <source>
        <strain evidence="1">AM_LB6</strain>
    </source>
</reference>
<dbReference type="EMBL" id="CP104396">
    <property type="protein sequence ID" value="UXC64352.1"/>
    <property type="molecule type" value="Genomic_DNA"/>
</dbReference>
<proteinExistence type="predicted"/>
<dbReference type="GeneID" id="75137164"/>
<gene>
    <name evidence="1" type="ORF">N4562_04875</name>
</gene>
<organism evidence="1 2">
    <name type="scientific">Ligilactobacillus agilis</name>
    <dbReference type="NCBI Taxonomy" id="1601"/>
    <lineage>
        <taxon>Bacteria</taxon>
        <taxon>Bacillati</taxon>
        <taxon>Bacillota</taxon>
        <taxon>Bacilli</taxon>
        <taxon>Lactobacillales</taxon>
        <taxon>Lactobacillaceae</taxon>
        <taxon>Ligilactobacillus</taxon>
    </lineage>
</organism>
<accession>A0A9Q9MTV7</accession>
<evidence type="ECO:0000313" key="1">
    <source>
        <dbReference type="EMBL" id="UXC64352.1"/>
    </source>
</evidence>
<dbReference type="AlphaFoldDB" id="A0A9Q9MTV7"/>